<keyword evidence="2" id="KW-0472">Membrane</keyword>
<dbReference type="Proteomes" id="UP000286680">
    <property type="component" value="Unassembled WGS sequence"/>
</dbReference>
<accession>A0AA94ECL5</accession>
<evidence type="ECO:0000256" key="2">
    <source>
        <dbReference type="SAM" id="Phobius"/>
    </source>
</evidence>
<name>A0AA94ECL5_9GAMM</name>
<dbReference type="GO" id="GO:0015627">
    <property type="term" value="C:type II protein secretion system complex"/>
    <property type="evidence" value="ECO:0007669"/>
    <property type="project" value="InterPro"/>
</dbReference>
<keyword evidence="2" id="KW-0812">Transmembrane</keyword>
<gene>
    <name evidence="4" type="ORF">CWE23_13445</name>
</gene>
<reference evidence="5" key="1">
    <citation type="journal article" date="2018" name="Front. Microbiol.">
        <title>Genome-Based Analysis Reveals the Taxonomy and Diversity of the Family Idiomarinaceae.</title>
        <authorList>
            <person name="Liu Y."/>
            <person name="Lai Q."/>
            <person name="Shao Z."/>
        </authorList>
    </citation>
    <scope>NUCLEOTIDE SEQUENCE [LARGE SCALE GENOMIC DNA]</scope>
    <source>
        <strain evidence="5">SN-14</strain>
    </source>
</reference>
<keyword evidence="2" id="KW-1133">Transmembrane helix</keyword>
<feature type="compositionally biased region" description="Polar residues" evidence="1">
    <location>
        <begin position="87"/>
        <end position="98"/>
    </location>
</feature>
<evidence type="ECO:0000259" key="3">
    <source>
        <dbReference type="Pfam" id="PF16537"/>
    </source>
</evidence>
<dbReference type="RefSeq" id="WP_126820508.1">
    <property type="nucleotide sequence ID" value="NZ_PIPS01000006.1"/>
</dbReference>
<dbReference type="Pfam" id="PF16537">
    <property type="entry name" value="T2SSB"/>
    <property type="match status" value="1"/>
</dbReference>
<feature type="domain" description="Type II secretion system protein GspB C-terminal" evidence="3">
    <location>
        <begin position="176"/>
        <end position="231"/>
    </location>
</feature>
<evidence type="ECO:0000313" key="4">
    <source>
        <dbReference type="EMBL" id="RUO39683.1"/>
    </source>
</evidence>
<evidence type="ECO:0000256" key="1">
    <source>
        <dbReference type="SAM" id="MobiDB-lite"/>
    </source>
</evidence>
<comment type="caution">
    <text evidence="4">The sequence shown here is derived from an EMBL/GenBank/DDBJ whole genome shotgun (WGS) entry which is preliminary data.</text>
</comment>
<dbReference type="InterPro" id="IPR032389">
    <property type="entry name" value="GspB_C"/>
</dbReference>
<feature type="compositionally biased region" description="Basic and acidic residues" evidence="1">
    <location>
        <begin position="112"/>
        <end position="124"/>
    </location>
</feature>
<dbReference type="AlphaFoldDB" id="A0AA94ECL5"/>
<sequence length="240" mass="26835">MSSLLKALKQQQSPLVNRGSDLDPSLVDAPERGGRATVWLVALGLVIIMLLAFIGWQLLAADDKDNKQPSQSNSALSDYQLGESYEVSSVSWPAQQPEESPRVDAEPIVVRPEPESRNNQREPLDLNQVSPELLAKFEQAVQQSSAGNANQDDNRSSVVPPLAELSDSFKQQVAPFSYDGHMYLSDPEQRWVELNQQRYYVGERFNGLRIEQIEPQRLVLSRDGQAFSIDALSDWNGLKE</sequence>
<organism evidence="4 5">
    <name type="scientific">Idiomarina aquatica</name>
    <dbReference type="NCBI Taxonomy" id="1327752"/>
    <lineage>
        <taxon>Bacteria</taxon>
        <taxon>Pseudomonadati</taxon>
        <taxon>Pseudomonadota</taxon>
        <taxon>Gammaproteobacteria</taxon>
        <taxon>Alteromonadales</taxon>
        <taxon>Idiomarinaceae</taxon>
        <taxon>Idiomarina</taxon>
    </lineage>
</organism>
<protein>
    <submittedName>
        <fullName evidence="4">General secretion pathway protein GspB</fullName>
    </submittedName>
</protein>
<feature type="transmembrane region" description="Helical" evidence="2">
    <location>
        <begin position="36"/>
        <end position="59"/>
    </location>
</feature>
<proteinExistence type="predicted"/>
<feature type="region of interest" description="Disordered" evidence="1">
    <location>
        <begin position="87"/>
        <end position="125"/>
    </location>
</feature>
<keyword evidence="5" id="KW-1185">Reference proteome</keyword>
<evidence type="ECO:0000313" key="5">
    <source>
        <dbReference type="Proteomes" id="UP000286680"/>
    </source>
</evidence>
<dbReference type="EMBL" id="PIPS01000006">
    <property type="protein sequence ID" value="RUO39683.1"/>
    <property type="molecule type" value="Genomic_DNA"/>
</dbReference>